<dbReference type="InterPro" id="IPR015424">
    <property type="entry name" value="PyrdxlP-dep_Trfase"/>
</dbReference>
<dbReference type="GO" id="GO:0047804">
    <property type="term" value="F:cysteine-S-conjugate beta-lyase activity"/>
    <property type="evidence" value="ECO:0007669"/>
    <property type="project" value="UniProtKB-EC"/>
</dbReference>
<dbReference type="InterPro" id="IPR004839">
    <property type="entry name" value="Aminotransferase_I/II_large"/>
</dbReference>
<sequence length="394" mass="44859">MDSKTFVSKYAVDRHNTNSMKWDYLEEVFGQTDLLPLWVADMEFKAPEQVIEAMVERSQHGVFGYTFTPESYYQAFIDWQKTQHNIHLEKDWIRFSTGVVASIYNCITIFTNPGDAVMIATPVYHPFQHAIKDTKRTLVYTELLNDNGNYSFDFNDFEAKLTANNVRMFIHCSPHNPVGRVWTKDELATIFTLCRKHGVLLISDEIHQDIIIGNKPFVSALTLQQENHYPSVVVLSAPSKTFNLASLLNSHLIIAEPGLRERYDEGFKMLGESARSVLGQLATETAYQHGSDWLTGLLATIKANYDYICQTFASDAPNIIIAPLEGTYLAWIDLRAYVAPAEIKTFIQDQCHLAINYGEDFGEKYQGFIRMNLATTPEIVQEATQRIITAIEEK</sequence>
<dbReference type="GO" id="GO:0008483">
    <property type="term" value="F:transaminase activity"/>
    <property type="evidence" value="ECO:0007669"/>
    <property type="project" value="UniProtKB-KW"/>
</dbReference>
<name>A0A5R8QFQ1_9FIRM</name>
<dbReference type="InterPro" id="IPR015422">
    <property type="entry name" value="PyrdxlP-dep_Trfase_small"/>
</dbReference>
<accession>A0A5R8QFQ1</accession>
<keyword evidence="4" id="KW-0456">Lyase</keyword>
<dbReference type="InParanoid" id="A0A5R8QFQ1"/>
<dbReference type="InterPro" id="IPR051798">
    <property type="entry name" value="Class-II_PLP-Dep_Aminotrans"/>
</dbReference>
<evidence type="ECO:0000259" key="6">
    <source>
        <dbReference type="Pfam" id="PF00155"/>
    </source>
</evidence>
<dbReference type="FunCoup" id="A0A5R8QFQ1">
    <property type="interactions" value="148"/>
</dbReference>
<keyword evidence="7" id="KW-0808">Transferase</keyword>
<dbReference type="Gene3D" id="3.40.640.10">
    <property type="entry name" value="Type I PLP-dependent aspartate aminotransferase-like (Major domain)"/>
    <property type="match status" value="1"/>
</dbReference>
<protein>
    <recommendedName>
        <fullName evidence="2">cysteine-S-conjugate beta-lyase</fullName>
        <ecNumber evidence="2">4.4.1.13</ecNumber>
    </recommendedName>
</protein>
<comment type="caution">
    <text evidence="7">The sequence shown here is derived from an EMBL/GenBank/DDBJ whole genome shotgun (WGS) entry which is preliminary data.</text>
</comment>
<dbReference type="Pfam" id="PF00155">
    <property type="entry name" value="Aminotran_1_2"/>
    <property type="match status" value="1"/>
</dbReference>
<dbReference type="InterPro" id="IPR027619">
    <property type="entry name" value="C-S_lyase_PatB-like"/>
</dbReference>
<dbReference type="EC" id="4.4.1.13" evidence="2"/>
<dbReference type="AlphaFoldDB" id="A0A5R8QFQ1"/>
<dbReference type="CDD" id="cd00609">
    <property type="entry name" value="AAT_like"/>
    <property type="match status" value="1"/>
</dbReference>
<evidence type="ECO:0000256" key="1">
    <source>
        <dbReference type="ARBA" id="ARBA00001933"/>
    </source>
</evidence>
<organism evidence="7 8">
    <name type="scientific">Culicoidibacter larvae</name>
    <dbReference type="NCBI Taxonomy" id="2579976"/>
    <lineage>
        <taxon>Bacteria</taxon>
        <taxon>Bacillati</taxon>
        <taxon>Bacillota</taxon>
        <taxon>Culicoidibacteria</taxon>
        <taxon>Culicoidibacterales</taxon>
        <taxon>Culicoidibacteraceae</taxon>
        <taxon>Culicoidibacter</taxon>
    </lineage>
</organism>
<dbReference type="Proteomes" id="UP000306912">
    <property type="component" value="Unassembled WGS sequence"/>
</dbReference>
<comment type="cofactor">
    <cofactor evidence="1">
        <name>pyridoxal 5'-phosphate</name>
        <dbReference type="ChEBI" id="CHEBI:597326"/>
    </cofactor>
</comment>
<keyword evidence="7" id="KW-0032">Aminotransferase</keyword>
<dbReference type="PANTHER" id="PTHR43525:SF1">
    <property type="entry name" value="PROTEIN MALY"/>
    <property type="match status" value="1"/>
</dbReference>
<comment type="similarity">
    <text evidence="5">Belongs to the class-II pyridoxal-phosphate-dependent aminotransferase family. MalY/PatB cystathionine beta-lyase subfamily.</text>
</comment>
<keyword evidence="8" id="KW-1185">Reference proteome</keyword>
<evidence type="ECO:0000256" key="2">
    <source>
        <dbReference type="ARBA" id="ARBA00012224"/>
    </source>
</evidence>
<evidence type="ECO:0000256" key="3">
    <source>
        <dbReference type="ARBA" id="ARBA00022898"/>
    </source>
</evidence>
<keyword evidence="3" id="KW-0663">Pyridoxal phosphate</keyword>
<evidence type="ECO:0000313" key="7">
    <source>
        <dbReference type="EMBL" id="TLG76802.1"/>
    </source>
</evidence>
<dbReference type="NCBIfam" id="TIGR04350">
    <property type="entry name" value="C_S_lyase_PatB"/>
    <property type="match status" value="1"/>
</dbReference>
<dbReference type="PANTHER" id="PTHR43525">
    <property type="entry name" value="PROTEIN MALY"/>
    <property type="match status" value="1"/>
</dbReference>
<evidence type="ECO:0000256" key="4">
    <source>
        <dbReference type="ARBA" id="ARBA00023239"/>
    </source>
</evidence>
<dbReference type="Gene3D" id="3.90.1150.10">
    <property type="entry name" value="Aspartate Aminotransferase, domain 1"/>
    <property type="match status" value="1"/>
</dbReference>
<evidence type="ECO:0000313" key="8">
    <source>
        <dbReference type="Proteomes" id="UP000306912"/>
    </source>
</evidence>
<evidence type="ECO:0000256" key="5">
    <source>
        <dbReference type="ARBA" id="ARBA00037974"/>
    </source>
</evidence>
<proteinExistence type="inferred from homology"/>
<gene>
    <name evidence="7" type="ORF">FEZ08_04075</name>
</gene>
<dbReference type="RefSeq" id="WP_138190439.1">
    <property type="nucleotide sequence ID" value="NZ_VBWP01000002.1"/>
</dbReference>
<dbReference type="EMBL" id="VBWP01000002">
    <property type="protein sequence ID" value="TLG76802.1"/>
    <property type="molecule type" value="Genomic_DNA"/>
</dbReference>
<dbReference type="GO" id="GO:0030170">
    <property type="term" value="F:pyridoxal phosphate binding"/>
    <property type="evidence" value="ECO:0007669"/>
    <property type="project" value="InterPro"/>
</dbReference>
<dbReference type="InterPro" id="IPR015421">
    <property type="entry name" value="PyrdxlP-dep_Trfase_major"/>
</dbReference>
<dbReference type="OrthoDB" id="9802872at2"/>
<feature type="domain" description="Aminotransferase class I/classII large" evidence="6">
    <location>
        <begin position="36"/>
        <end position="387"/>
    </location>
</feature>
<reference evidence="7 8" key="1">
    <citation type="submission" date="2019-05" db="EMBL/GenBank/DDBJ databases">
        <title>Culicoidintestinum kansasii gen. nov., sp. nov. from the gastrointestinal tract of the biting midge, Culicoides sonorensis.</title>
        <authorList>
            <person name="Neupane S."/>
            <person name="Ghosh A."/>
            <person name="Gunther S."/>
            <person name="Martin K."/>
            <person name="Zurek L."/>
        </authorList>
    </citation>
    <scope>NUCLEOTIDE SEQUENCE [LARGE SCALE GENOMIC DNA]</scope>
    <source>
        <strain evidence="7 8">CS-1</strain>
    </source>
</reference>
<dbReference type="SUPFAM" id="SSF53383">
    <property type="entry name" value="PLP-dependent transferases"/>
    <property type="match status" value="1"/>
</dbReference>